<evidence type="ECO:0000313" key="5">
    <source>
        <dbReference type="Proteomes" id="UP000324022"/>
    </source>
</evidence>
<feature type="region of interest" description="Disordered" evidence="1">
    <location>
        <begin position="443"/>
        <end position="476"/>
    </location>
</feature>
<evidence type="ECO:0000259" key="2">
    <source>
        <dbReference type="PROSITE" id="PS50878"/>
    </source>
</evidence>
<name>A0A5C3EQH3_9BASI</name>
<dbReference type="OrthoDB" id="412006at2759"/>
<feature type="compositionally biased region" description="Basic and acidic residues" evidence="1">
    <location>
        <begin position="302"/>
        <end position="311"/>
    </location>
</feature>
<evidence type="ECO:0000259" key="3">
    <source>
        <dbReference type="PROSITE" id="PS50879"/>
    </source>
</evidence>
<proteinExistence type="predicted"/>
<feature type="domain" description="RNase H type-1" evidence="3">
    <location>
        <begin position="1022"/>
        <end position="1173"/>
    </location>
</feature>
<sequence>MNRIKVLQYNMGASDGRLDSGLDHTKRFGDRDVLLLQEVTSLLPLKLAGWNIVTSLPTDHAGGYVCRAGIAIAARLGNRARTFETGSKHACGVLLGPGADTNAPHQAFFSVYIPPQHKNADFDDMARDVNKMINECPANTVVTIGGDFNCAFGPWAPLATNVADRNRQARYYEAIDTWVNLHNLSYATPPDTPTCFHYSHRNFANGTTLDLTFTQGFTDSFRTHDWSNRHDHLMITFDLYDAAPEQEAKEADPYDTRKVEWGHLSSRLHHHVSSKEPTAPLNPSTEWEHLCTSLRLALNDCRPKSGTDDARSAGSRHKQRQTWAWSDECKQAAIVRTNVKRLAKKTASEQGDRPGNALLRKNPDFIAADRAVKKARSEAKDAAATDALRDLSTALEWKYVARLRNKHRQIAPISPDLVSASGEKAASTSEKCLMLRKHLFPDLTEPESEGAPIPKDRSSPLPSGERDHPHPTQLAPLTRSELDAAVSKMEAGRAAGPDKIRPELIHKAYKLCDTWNKRFFNLMDHYIRTAEAPLIWKQAKVTIIPKAGRRDRSKPGSYRPISLLCVASKLADNIIRSRIQHLLNQSTSLSKQYAASPGISTAHALAHILEIGREALRRKDLVALVTIDVGGAFNDIRHDRLQTDIQRTCSTEMAGWIRKWLQDRSVILYFEDDAAPPHSIASKGIPQGSPLSPILWCIYIDTFLQREGNSDASNASDSHASAEGAYMDDLFAVFTSSSLDTLHSRTQDWIDAAGLWSCERQLNLDKPSVLLSQAAISPDPPHSFVLPDGGEILPTDEIRLLGVDIDSRLKLDSFVEKKSLSVMQLANFLRFSLLKGGRPSLSTRLRIASATLFPVLDYGAELHPLINTLAYAAVKRAEKAIYSFVFCITPHKQAPSGTSMAHELGQLDTLTRWRKKALQFGVRLLSHQGHESTDLAREVISNAEESTAPGTGILPLKGNHDSRGRALEPGPFHRLAESLPFSPLERHSLPRIPPYEWQQLNISILPREKAKATEKIIAANGKKQAVLIYTDGSARPASSIPPSPARLGIGVLRSAIDPPTRDEYSATLDADRWTIKEAELQAILTGLERCIIDNKHPWKRIDVFSDSQDSLERLATPWAKQCSAQSFLVSAIRDVVAQLHQHRKVDIYFHWVPGHDGVAGNTRADLLATQGTGETDDIATTFYSTSKAHGWIQQRIETYAQERHQALASGSLRSASATYHHLNHRTYKGADETLTALLLQMRCGTIPVAAHRAGDQSCGCGAALQDRDHLLLSCPRYNTERTRVLQHLGAEHIATPTIAALLTGGKLEDKEALQRYLRDLKAFLNKVWKGVFAERREQRSRAADTRQGALQFGADARRFADRVMITISDKEDDEPRTEAPPRAFADRVTIAISEDEEPIDDLDSATLADAEALSLYSSEANGDTSNTDESIEIVEQSVLSILSSGTSDSSVIFLE</sequence>
<dbReference type="SUPFAM" id="SSF56219">
    <property type="entry name" value="DNase I-like"/>
    <property type="match status" value="1"/>
</dbReference>
<feature type="compositionally biased region" description="Basic and acidic residues" evidence="1">
    <location>
        <begin position="454"/>
        <end position="470"/>
    </location>
</feature>
<dbReference type="Pfam" id="PF00078">
    <property type="entry name" value="RVT_1"/>
    <property type="match status" value="1"/>
</dbReference>
<dbReference type="Pfam" id="PF14529">
    <property type="entry name" value="Exo_endo_phos_2"/>
    <property type="match status" value="1"/>
</dbReference>
<dbReference type="InterPro" id="IPR012337">
    <property type="entry name" value="RNaseH-like_sf"/>
</dbReference>
<reference evidence="4 5" key="1">
    <citation type="submission" date="2018-03" db="EMBL/GenBank/DDBJ databases">
        <authorList>
            <person name="Guldener U."/>
        </authorList>
    </citation>
    <scope>NUCLEOTIDE SEQUENCE [LARGE SCALE GENOMIC DNA]</scope>
    <source>
        <strain evidence="4 5">NBRC100155</strain>
    </source>
</reference>
<dbReference type="Pfam" id="PF00075">
    <property type="entry name" value="RNase_H"/>
    <property type="match status" value="1"/>
</dbReference>
<dbReference type="GO" id="GO:0004523">
    <property type="term" value="F:RNA-DNA hybrid ribonuclease activity"/>
    <property type="evidence" value="ECO:0007669"/>
    <property type="project" value="InterPro"/>
</dbReference>
<dbReference type="InterPro" id="IPR000477">
    <property type="entry name" value="RT_dom"/>
</dbReference>
<dbReference type="SUPFAM" id="SSF53098">
    <property type="entry name" value="Ribonuclease H-like"/>
    <property type="match status" value="1"/>
</dbReference>
<dbReference type="CDD" id="cd09276">
    <property type="entry name" value="Rnase_HI_RT_non_LTR"/>
    <property type="match status" value="1"/>
</dbReference>
<dbReference type="InterPro" id="IPR002156">
    <property type="entry name" value="RNaseH_domain"/>
</dbReference>
<dbReference type="PROSITE" id="PS50878">
    <property type="entry name" value="RT_POL"/>
    <property type="match status" value="1"/>
</dbReference>
<accession>A0A5C3EQH3</accession>
<dbReference type="Gene3D" id="3.30.420.10">
    <property type="entry name" value="Ribonuclease H-like superfamily/Ribonuclease H"/>
    <property type="match status" value="1"/>
</dbReference>
<dbReference type="InterPro" id="IPR005135">
    <property type="entry name" value="Endo/exonuclease/phosphatase"/>
</dbReference>
<protein>
    <recommendedName>
        <fullName evidence="6">Reverse transcriptase</fullName>
    </recommendedName>
</protein>
<dbReference type="InterPro" id="IPR036691">
    <property type="entry name" value="Endo/exonu/phosph_ase_sf"/>
</dbReference>
<gene>
    <name evidence="4" type="ORF">UTRI_02584</name>
</gene>
<dbReference type="GO" id="GO:0003676">
    <property type="term" value="F:nucleic acid binding"/>
    <property type="evidence" value="ECO:0007669"/>
    <property type="project" value="InterPro"/>
</dbReference>
<feature type="region of interest" description="Disordered" evidence="1">
    <location>
        <begin position="302"/>
        <end position="322"/>
    </location>
</feature>
<dbReference type="EMBL" id="OOIN01000043">
    <property type="protein sequence ID" value="SPO32027.1"/>
    <property type="molecule type" value="Genomic_DNA"/>
</dbReference>
<dbReference type="InterPro" id="IPR036397">
    <property type="entry name" value="RNaseH_sf"/>
</dbReference>
<organism evidence="4 5">
    <name type="scientific">Ustilago trichophora</name>
    <dbReference type="NCBI Taxonomy" id="86804"/>
    <lineage>
        <taxon>Eukaryota</taxon>
        <taxon>Fungi</taxon>
        <taxon>Dikarya</taxon>
        <taxon>Basidiomycota</taxon>
        <taxon>Ustilaginomycotina</taxon>
        <taxon>Ustilaginomycetes</taxon>
        <taxon>Ustilaginales</taxon>
        <taxon>Ustilaginaceae</taxon>
        <taxon>Ustilago</taxon>
    </lineage>
</organism>
<evidence type="ECO:0000256" key="1">
    <source>
        <dbReference type="SAM" id="MobiDB-lite"/>
    </source>
</evidence>
<dbReference type="Gene3D" id="3.60.10.10">
    <property type="entry name" value="Endonuclease/exonuclease/phosphatase"/>
    <property type="match status" value="1"/>
</dbReference>
<feature type="domain" description="Reverse transcriptase" evidence="2">
    <location>
        <begin position="525"/>
        <end position="805"/>
    </location>
</feature>
<evidence type="ECO:0000313" key="4">
    <source>
        <dbReference type="EMBL" id="SPO32027.1"/>
    </source>
</evidence>
<dbReference type="CDD" id="cd01650">
    <property type="entry name" value="RT_nLTR_like"/>
    <property type="match status" value="1"/>
</dbReference>
<evidence type="ECO:0008006" key="6">
    <source>
        <dbReference type="Google" id="ProtNLM"/>
    </source>
</evidence>
<dbReference type="PANTHER" id="PTHR19446">
    <property type="entry name" value="REVERSE TRANSCRIPTASES"/>
    <property type="match status" value="1"/>
</dbReference>
<keyword evidence="5" id="KW-1185">Reference proteome</keyword>
<dbReference type="PROSITE" id="PS50879">
    <property type="entry name" value="RNASE_H_1"/>
    <property type="match status" value="1"/>
</dbReference>
<dbReference type="Proteomes" id="UP000324022">
    <property type="component" value="Unassembled WGS sequence"/>
</dbReference>